<name>A0A1H7CKQ5_9FIRM</name>
<evidence type="ECO:0000313" key="3">
    <source>
        <dbReference type="Proteomes" id="UP000199662"/>
    </source>
</evidence>
<dbReference type="PANTHER" id="PTHR42924">
    <property type="entry name" value="EXONUCLEASE"/>
    <property type="match status" value="1"/>
</dbReference>
<dbReference type="GO" id="GO:0004534">
    <property type="term" value="F:5'-3' RNA exonuclease activity"/>
    <property type="evidence" value="ECO:0007669"/>
    <property type="project" value="TreeGrafter"/>
</dbReference>
<evidence type="ECO:0000313" key="2">
    <source>
        <dbReference type="EMBL" id="SEJ87260.1"/>
    </source>
</evidence>
<dbReference type="InterPro" id="IPR004013">
    <property type="entry name" value="PHP_dom"/>
</dbReference>
<proteinExistence type="predicted"/>
<dbReference type="PANTHER" id="PTHR42924:SF3">
    <property type="entry name" value="POLYMERASE_HISTIDINOL PHOSPHATASE N-TERMINAL DOMAIN-CONTAINING PROTEIN"/>
    <property type="match status" value="1"/>
</dbReference>
<dbReference type="EMBL" id="FNZK01000021">
    <property type="protein sequence ID" value="SEJ87260.1"/>
    <property type="molecule type" value="Genomic_DNA"/>
</dbReference>
<dbReference type="InterPro" id="IPR052018">
    <property type="entry name" value="PHP_domain"/>
</dbReference>
<gene>
    <name evidence="2" type="ORF">SAMN05660742_1213</name>
</gene>
<organism evidence="2 3">
    <name type="scientific">Propionispira arboris</name>
    <dbReference type="NCBI Taxonomy" id="84035"/>
    <lineage>
        <taxon>Bacteria</taxon>
        <taxon>Bacillati</taxon>
        <taxon>Bacillota</taxon>
        <taxon>Negativicutes</taxon>
        <taxon>Selenomonadales</taxon>
        <taxon>Selenomonadaceae</taxon>
        <taxon>Propionispira</taxon>
    </lineage>
</organism>
<dbReference type="InterPro" id="IPR003141">
    <property type="entry name" value="Pol/His_phosphatase_N"/>
</dbReference>
<reference evidence="2 3" key="1">
    <citation type="submission" date="2016-10" db="EMBL/GenBank/DDBJ databases">
        <authorList>
            <person name="de Groot N.N."/>
        </authorList>
    </citation>
    <scope>NUCLEOTIDE SEQUENCE [LARGE SCALE GENOMIC DNA]</scope>
    <source>
        <strain evidence="2 3">DSM 2179</strain>
    </source>
</reference>
<accession>A0A1H7CKQ5</accession>
<evidence type="ECO:0000259" key="1">
    <source>
        <dbReference type="SMART" id="SM00481"/>
    </source>
</evidence>
<dbReference type="STRING" id="84035.SAMN05660742_1213"/>
<sequence>MKFVDLHVHSNISDGSYTPVELIKLAHKTGLSAITLSDHETIAGNAEAKVEADKLGIEFISGMEITVDYKNRHLHLVALGFDVKQPAFQNLYKKIRDLKEAKMEELIWGIKEKGVPISMELIQPFTLLNKIDRYAIMRYLVSLHLFDHVQPIWDQYLNPVIRQLKLNHNVSVEETTQAIKAAGGMTSLAHFHKRLGLAGLNRQEQEAAIAELCAMGLDGMEQYYPNYTAADQAFAESMLTKYKMIPTGGSDFHGLNRPEVALGTGIKNNIVVPYTLYENVLQYCQRTV</sequence>
<dbReference type="SMART" id="SM00481">
    <property type="entry name" value="POLIIIAc"/>
    <property type="match status" value="1"/>
</dbReference>
<keyword evidence="3" id="KW-1185">Reference proteome</keyword>
<dbReference type="AlphaFoldDB" id="A0A1H7CKQ5"/>
<dbReference type="RefSeq" id="WP_091834481.1">
    <property type="nucleotide sequence ID" value="NZ_FNZK01000021.1"/>
</dbReference>
<dbReference type="Pfam" id="PF02811">
    <property type="entry name" value="PHP"/>
    <property type="match status" value="1"/>
</dbReference>
<protein>
    <recommendedName>
        <fullName evidence="1">Polymerase/histidinol phosphatase N-terminal domain-containing protein</fullName>
    </recommendedName>
</protein>
<dbReference type="GO" id="GO:0035312">
    <property type="term" value="F:5'-3' DNA exonuclease activity"/>
    <property type="evidence" value="ECO:0007669"/>
    <property type="project" value="TreeGrafter"/>
</dbReference>
<dbReference type="CDD" id="cd07438">
    <property type="entry name" value="PHP_HisPPase_AMP"/>
    <property type="match status" value="1"/>
</dbReference>
<feature type="domain" description="Polymerase/histidinol phosphatase N-terminal" evidence="1">
    <location>
        <begin position="4"/>
        <end position="69"/>
    </location>
</feature>
<dbReference type="Gene3D" id="3.20.20.140">
    <property type="entry name" value="Metal-dependent hydrolases"/>
    <property type="match status" value="1"/>
</dbReference>
<dbReference type="Gene3D" id="1.10.150.650">
    <property type="match status" value="1"/>
</dbReference>
<dbReference type="SUPFAM" id="SSF89550">
    <property type="entry name" value="PHP domain-like"/>
    <property type="match status" value="1"/>
</dbReference>
<dbReference type="Proteomes" id="UP000199662">
    <property type="component" value="Unassembled WGS sequence"/>
</dbReference>
<dbReference type="InterPro" id="IPR016195">
    <property type="entry name" value="Pol/histidinol_Pase-like"/>
</dbReference>